<sequence length="452" mass="51249">MENRQRRNHNNTNTNTNNISFNNPDRGYSSRHSTYDNAFNMDFEYGYLDLMTNFGTFISRTQEVYSNMESCMSLIIETQTERRRLINIRRSRRNNNMMQHLVGNDDNDNHNDNDNDNHNDNDNDNDNNNDDDNNDDDNNDDDNNDDDDNINNDLVDSHASHASHPTHESTRGVQNPSANINTNTNPRRDLFDIASVVYSIPRTVLLNPDTTSNNRSNRRRNGGLTIAEIEENTEILSYNSILSNDILNTECPITRETFTPLSVVLRLKQCKHCFVPFRMMTWLETHATCPLCRCNVIQNTTNTQAEVNNTPNVTPQTSNNPTRDTNTNINISNLFNNLIRSGSDDFNNLSIDNVNDNSIVFSFDMPSTGLPSQNNINSTFLPQIERLMENMSNMSNMYNMYTAPVANVAPVAPIAPVPPTTAPATSSDSNTPDTPSNTTNNNFNYDDYPDVD</sequence>
<organism evidence="9">
    <name type="scientific">viral metagenome</name>
    <dbReference type="NCBI Taxonomy" id="1070528"/>
    <lineage>
        <taxon>unclassified sequences</taxon>
        <taxon>metagenomes</taxon>
        <taxon>organismal metagenomes</taxon>
    </lineage>
</organism>
<dbReference type="Gene3D" id="3.30.40.10">
    <property type="entry name" value="Zinc/RING finger domain, C3HC4 (zinc finger)"/>
    <property type="match status" value="1"/>
</dbReference>
<keyword evidence="7" id="KW-0472">Membrane</keyword>
<proteinExistence type="predicted"/>
<dbReference type="GO" id="GO:0008270">
    <property type="term" value="F:zinc ion binding"/>
    <property type="evidence" value="ECO:0007669"/>
    <property type="project" value="UniProtKB-KW"/>
</dbReference>
<protein>
    <recommendedName>
        <fullName evidence="10">RING-type domain-containing protein</fullName>
    </recommendedName>
</protein>
<evidence type="ECO:0000256" key="3">
    <source>
        <dbReference type="ARBA" id="ARBA00022723"/>
    </source>
</evidence>
<keyword evidence="3" id="KW-0479">Metal-binding</keyword>
<keyword evidence="4" id="KW-0863">Zinc-finger</keyword>
<evidence type="ECO:0008006" key="10">
    <source>
        <dbReference type="Google" id="ProtNLM"/>
    </source>
</evidence>
<feature type="compositionally biased region" description="Polar residues" evidence="8">
    <location>
        <begin position="306"/>
        <end position="324"/>
    </location>
</feature>
<dbReference type="InterPro" id="IPR013083">
    <property type="entry name" value="Znf_RING/FYVE/PHD"/>
</dbReference>
<feature type="compositionally biased region" description="Basic and acidic residues" evidence="8">
    <location>
        <begin position="155"/>
        <end position="170"/>
    </location>
</feature>
<feature type="compositionally biased region" description="Basic and acidic residues" evidence="8">
    <location>
        <begin position="107"/>
        <end position="121"/>
    </location>
</feature>
<dbReference type="EMBL" id="MN738968">
    <property type="protein sequence ID" value="QHT33550.1"/>
    <property type="molecule type" value="Genomic_DNA"/>
</dbReference>
<accession>A0A6C0EZB5</accession>
<keyword evidence="6" id="KW-1133">Transmembrane helix</keyword>
<dbReference type="SUPFAM" id="SSF57850">
    <property type="entry name" value="RING/U-box"/>
    <property type="match status" value="1"/>
</dbReference>
<keyword evidence="5" id="KW-0862">Zinc</keyword>
<dbReference type="PANTHER" id="PTHR46539">
    <property type="entry name" value="E3 UBIQUITIN-PROTEIN LIGASE ATL42"/>
    <property type="match status" value="1"/>
</dbReference>
<feature type="region of interest" description="Disordered" evidence="8">
    <location>
        <begin position="1"/>
        <end position="29"/>
    </location>
</feature>
<feature type="compositionally biased region" description="Low complexity" evidence="8">
    <location>
        <begin position="422"/>
        <end position="446"/>
    </location>
</feature>
<keyword evidence="2" id="KW-0812">Transmembrane</keyword>
<evidence type="ECO:0000256" key="7">
    <source>
        <dbReference type="ARBA" id="ARBA00023136"/>
    </source>
</evidence>
<evidence type="ECO:0000313" key="9">
    <source>
        <dbReference type="EMBL" id="QHT33550.1"/>
    </source>
</evidence>
<dbReference type="PANTHER" id="PTHR46539:SF1">
    <property type="entry name" value="E3 UBIQUITIN-PROTEIN LIGASE ATL42"/>
    <property type="match status" value="1"/>
</dbReference>
<feature type="compositionally biased region" description="Polar residues" evidence="8">
    <location>
        <begin position="171"/>
        <end position="185"/>
    </location>
</feature>
<dbReference type="GO" id="GO:0016020">
    <property type="term" value="C:membrane"/>
    <property type="evidence" value="ECO:0007669"/>
    <property type="project" value="UniProtKB-SubCell"/>
</dbReference>
<reference evidence="9" key="1">
    <citation type="journal article" date="2020" name="Nature">
        <title>Giant virus diversity and host interactions through global metagenomics.</title>
        <authorList>
            <person name="Schulz F."/>
            <person name="Roux S."/>
            <person name="Paez-Espino D."/>
            <person name="Jungbluth S."/>
            <person name="Walsh D.A."/>
            <person name="Denef V.J."/>
            <person name="McMahon K.D."/>
            <person name="Konstantinidis K.T."/>
            <person name="Eloe-Fadrosh E.A."/>
            <person name="Kyrpides N.C."/>
            <person name="Woyke T."/>
        </authorList>
    </citation>
    <scope>NUCLEOTIDE SEQUENCE</scope>
    <source>
        <strain evidence="9">GVMAG-M-3300009161-36</strain>
    </source>
</reference>
<evidence type="ECO:0000256" key="1">
    <source>
        <dbReference type="ARBA" id="ARBA00004370"/>
    </source>
</evidence>
<name>A0A6C0EZB5_9ZZZZ</name>
<comment type="subcellular location">
    <subcellularLocation>
        <location evidence="1">Membrane</location>
    </subcellularLocation>
</comment>
<feature type="region of interest" description="Disordered" evidence="8">
    <location>
        <begin position="418"/>
        <end position="452"/>
    </location>
</feature>
<feature type="region of interest" description="Disordered" evidence="8">
    <location>
        <begin position="306"/>
        <end position="327"/>
    </location>
</feature>
<evidence type="ECO:0000256" key="2">
    <source>
        <dbReference type="ARBA" id="ARBA00022692"/>
    </source>
</evidence>
<dbReference type="AlphaFoldDB" id="A0A6C0EZB5"/>
<feature type="compositionally biased region" description="Low complexity" evidence="8">
    <location>
        <begin position="10"/>
        <end position="23"/>
    </location>
</feature>
<evidence type="ECO:0000256" key="8">
    <source>
        <dbReference type="SAM" id="MobiDB-lite"/>
    </source>
</evidence>
<evidence type="ECO:0000256" key="4">
    <source>
        <dbReference type="ARBA" id="ARBA00022771"/>
    </source>
</evidence>
<feature type="region of interest" description="Disordered" evidence="8">
    <location>
        <begin position="89"/>
        <end position="186"/>
    </location>
</feature>
<feature type="compositionally biased region" description="Acidic residues" evidence="8">
    <location>
        <begin position="122"/>
        <end position="150"/>
    </location>
</feature>
<evidence type="ECO:0000256" key="5">
    <source>
        <dbReference type="ARBA" id="ARBA00022833"/>
    </source>
</evidence>
<evidence type="ECO:0000256" key="6">
    <source>
        <dbReference type="ARBA" id="ARBA00022989"/>
    </source>
</evidence>